<feature type="domain" description="Peptidase C1A papain C-terminal" evidence="2">
    <location>
        <begin position="50"/>
        <end position="256"/>
    </location>
</feature>
<dbReference type="InterPro" id="IPR000668">
    <property type="entry name" value="Peptidase_C1A_C"/>
</dbReference>
<evidence type="ECO:0000313" key="3">
    <source>
        <dbReference type="EMBL" id="RSL16572.1"/>
    </source>
</evidence>
<proteinExistence type="inferred from homology"/>
<reference evidence="3 4" key="1">
    <citation type="submission" date="2018-12" db="EMBL/GenBank/DDBJ databases">
        <title>Sequencing of bacterial isolates from soil warming experiment in Harvard Forest, Massachusetts, USA.</title>
        <authorList>
            <person name="Deangelis K."/>
        </authorList>
    </citation>
    <scope>NUCLEOTIDE SEQUENCE [LARGE SCALE GENOMIC DNA]</scope>
    <source>
        <strain evidence="3 4">EB153</strain>
    </source>
</reference>
<comment type="caution">
    <text evidence="3">The sequence shown here is derived from an EMBL/GenBank/DDBJ whole genome shotgun (WGS) entry which is preliminary data.</text>
</comment>
<dbReference type="Gene3D" id="3.90.70.10">
    <property type="entry name" value="Cysteine proteinases"/>
    <property type="match status" value="1"/>
</dbReference>
<dbReference type="EMBL" id="RSDW01000001">
    <property type="protein sequence ID" value="RSL16572.1"/>
    <property type="molecule type" value="Genomic_DNA"/>
</dbReference>
<evidence type="ECO:0000256" key="1">
    <source>
        <dbReference type="ARBA" id="ARBA00008455"/>
    </source>
</evidence>
<dbReference type="RefSeq" id="WP_125485161.1">
    <property type="nucleotide sequence ID" value="NZ_RSDW01000001.1"/>
</dbReference>
<gene>
    <name evidence="3" type="ORF">EDE15_2093</name>
</gene>
<organism evidence="3 4">
    <name type="scientific">Edaphobacter aggregans</name>
    <dbReference type="NCBI Taxonomy" id="570835"/>
    <lineage>
        <taxon>Bacteria</taxon>
        <taxon>Pseudomonadati</taxon>
        <taxon>Acidobacteriota</taxon>
        <taxon>Terriglobia</taxon>
        <taxon>Terriglobales</taxon>
        <taxon>Acidobacteriaceae</taxon>
        <taxon>Edaphobacter</taxon>
    </lineage>
</organism>
<dbReference type="CDD" id="cd02619">
    <property type="entry name" value="Peptidase_C1"/>
    <property type="match status" value="1"/>
</dbReference>
<dbReference type="InterPro" id="IPR013128">
    <property type="entry name" value="Peptidase_C1A"/>
</dbReference>
<comment type="similarity">
    <text evidence="1">Belongs to the peptidase C1 family.</text>
</comment>
<keyword evidence="4" id="KW-1185">Reference proteome</keyword>
<dbReference type="SMART" id="SM00645">
    <property type="entry name" value="Pept_C1"/>
    <property type="match status" value="1"/>
</dbReference>
<dbReference type="PANTHER" id="PTHR12411">
    <property type="entry name" value="CYSTEINE PROTEASE FAMILY C1-RELATED"/>
    <property type="match status" value="1"/>
</dbReference>
<dbReference type="AlphaFoldDB" id="A0A3R9P9F1"/>
<name>A0A3R9P9F1_9BACT</name>
<dbReference type="GO" id="GO:0008234">
    <property type="term" value="F:cysteine-type peptidase activity"/>
    <property type="evidence" value="ECO:0007669"/>
    <property type="project" value="InterPro"/>
</dbReference>
<accession>A0A3R9P9F1</accession>
<evidence type="ECO:0000313" key="4">
    <source>
        <dbReference type="Proteomes" id="UP000269669"/>
    </source>
</evidence>
<sequence>MAKSKKASKKHTVTSPALSTRKVERFGWVPDLPDQRDFLYAAPAPYQANTPKSVDLRKQCPPVYDQGQLGSCTANAIAAAIEFDQIKASLTEFTPSRLFIYYNERSMEGTINSDAGAQIRDGIKSVATLGAPPESDWPYNIAKFTQKPPNAAYTDAKQHLVVLYQRLIQELNTLKGCLASGFPFVFGFTCYESFESKAVAKSGILPMPGSGEKVVGGHAVVCVGYDDASRMFWVRNSWGKSWGVKGYFKMPYSYLTNPRLASDLWTIRSVQ</sequence>
<dbReference type="Pfam" id="PF00112">
    <property type="entry name" value="Peptidase_C1"/>
    <property type="match status" value="1"/>
</dbReference>
<protein>
    <submittedName>
        <fullName evidence="3">Xylellain</fullName>
    </submittedName>
</protein>
<dbReference type="GO" id="GO:0006508">
    <property type="term" value="P:proteolysis"/>
    <property type="evidence" value="ECO:0007669"/>
    <property type="project" value="InterPro"/>
</dbReference>
<evidence type="ECO:0000259" key="2">
    <source>
        <dbReference type="SMART" id="SM00645"/>
    </source>
</evidence>
<dbReference type="SUPFAM" id="SSF54001">
    <property type="entry name" value="Cysteine proteinases"/>
    <property type="match status" value="1"/>
</dbReference>
<dbReference type="OrthoDB" id="3648721at2"/>
<dbReference type="Proteomes" id="UP000269669">
    <property type="component" value="Unassembled WGS sequence"/>
</dbReference>
<dbReference type="InterPro" id="IPR038765">
    <property type="entry name" value="Papain-like_cys_pep_sf"/>
</dbReference>